<gene>
    <name evidence="2" type="ORF">RUN39_v1_20019</name>
</gene>
<evidence type="ECO:0000256" key="1">
    <source>
        <dbReference type="SAM" id="MobiDB-lite"/>
    </source>
</evidence>
<accession>A0A0S4TN48</accession>
<protein>
    <submittedName>
        <fullName evidence="2">Uncharacterized protein</fullName>
    </submittedName>
</protein>
<organism evidence="2">
    <name type="scientific">Ralstonia solanacearum</name>
    <name type="common">Pseudomonas solanacearum</name>
    <dbReference type="NCBI Taxonomy" id="305"/>
    <lineage>
        <taxon>Bacteria</taxon>
        <taxon>Pseudomonadati</taxon>
        <taxon>Pseudomonadota</taxon>
        <taxon>Betaproteobacteria</taxon>
        <taxon>Burkholderiales</taxon>
        <taxon>Burkholderiaceae</taxon>
        <taxon>Ralstonia</taxon>
        <taxon>Ralstonia solanacearum species complex</taxon>
    </lineage>
</organism>
<sequence>MLSSLRRQPASAMPQPARGSGAPFRPLALTARIAFAGVLTSGLGLPAFAQSVSKSATERASRPASFETISLGAPRTVLLSASVDF</sequence>
<reference evidence="2" key="1">
    <citation type="submission" date="2015-10" db="EMBL/GenBank/DDBJ databases">
        <authorList>
            <person name="Gilbert D.G."/>
        </authorList>
    </citation>
    <scope>NUCLEOTIDE SEQUENCE</scope>
    <source>
        <strain evidence="2">Phyl III-seqv23</strain>
    </source>
</reference>
<dbReference type="AlphaFoldDB" id="A0A0S4TN48"/>
<proteinExistence type="predicted"/>
<dbReference type="EMBL" id="LN899819">
    <property type="protein sequence ID" value="CUV10877.1"/>
    <property type="molecule type" value="Genomic_DNA"/>
</dbReference>
<evidence type="ECO:0000313" key="2">
    <source>
        <dbReference type="EMBL" id="CUV10877.1"/>
    </source>
</evidence>
<feature type="region of interest" description="Disordered" evidence="1">
    <location>
        <begin position="1"/>
        <end position="21"/>
    </location>
</feature>
<name>A0A0S4TN48_RALSL</name>
<dbReference type="PATRIC" id="fig|305.106.peg.2307"/>